<evidence type="ECO:0000256" key="9">
    <source>
        <dbReference type="ARBA" id="ARBA00022695"/>
    </source>
</evidence>
<evidence type="ECO:0000313" key="16">
    <source>
        <dbReference type="EMBL" id="SKB56985.1"/>
    </source>
</evidence>
<feature type="region of interest" description="2-C-methyl-D-erythritol 4-phosphate cytidylyltransferase" evidence="14">
    <location>
        <begin position="1"/>
        <end position="255"/>
    </location>
</feature>
<feature type="site" description="Transition state stabilizer" evidence="14">
    <location>
        <position position="288"/>
    </location>
</feature>
<evidence type="ECO:0000256" key="12">
    <source>
        <dbReference type="ARBA" id="ARBA00023239"/>
    </source>
</evidence>
<dbReference type="NCBIfam" id="NF006899">
    <property type="entry name" value="PRK09382.1"/>
    <property type="match status" value="1"/>
</dbReference>
<evidence type="ECO:0000256" key="14">
    <source>
        <dbReference type="HAMAP-Rule" id="MF_01520"/>
    </source>
</evidence>
<dbReference type="GO" id="GO:0050518">
    <property type="term" value="F:2-C-methyl-D-erythritol 4-phosphate cytidylyltransferase activity"/>
    <property type="evidence" value="ECO:0007669"/>
    <property type="project" value="UniProtKB-UniRule"/>
</dbReference>
<dbReference type="NCBIfam" id="TIGR00151">
    <property type="entry name" value="ispF"/>
    <property type="match status" value="1"/>
</dbReference>
<dbReference type="FunFam" id="3.90.550.10:FF:000003">
    <property type="entry name" value="2-C-methyl-D-erythritol 4-phosphate cytidylyltransferase"/>
    <property type="match status" value="1"/>
</dbReference>
<evidence type="ECO:0000256" key="4">
    <source>
        <dbReference type="ARBA" id="ARBA00004709"/>
    </source>
</evidence>
<dbReference type="InterPro" id="IPR029044">
    <property type="entry name" value="Nucleotide-diphossugar_trans"/>
</dbReference>
<dbReference type="CDD" id="cd02516">
    <property type="entry name" value="CDP-ME_synthetase"/>
    <property type="match status" value="1"/>
</dbReference>
<dbReference type="PANTHER" id="PTHR43181">
    <property type="entry name" value="2-C-METHYL-D-ERYTHRITOL 2,4-CYCLODIPHOSPHATE SYNTHASE, CHLOROPLASTIC"/>
    <property type="match status" value="1"/>
</dbReference>
<dbReference type="InterPro" id="IPR001228">
    <property type="entry name" value="IspD"/>
</dbReference>
<dbReference type="Proteomes" id="UP000190130">
    <property type="component" value="Unassembled WGS sequence"/>
</dbReference>
<comment type="similarity">
    <text evidence="7">Belongs to the IspD/TarI cytidylyltransferase family. IspD subfamily.</text>
</comment>
<dbReference type="SUPFAM" id="SSF53448">
    <property type="entry name" value="Nucleotide-diphospho-sugar transferases"/>
    <property type="match status" value="1"/>
</dbReference>
<dbReference type="Gene3D" id="3.30.1330.50">
    <property type="entry name" value="2-C-methyl-D-erythritol 2,4-cyclodiphosphate synthase"/>
    <property type="match status" value="1"/>
</dbReference>
<dbReference type="OrthoDB" id="9804336at2"/>
<evidence type="ECO:0000256" key="10">
    <source>
        <dbReference type="ARBA" id="ARBA00022723"/>
    </source>
</evidence>
<dbReference type="HAMAP" id="MF_00108">
    <property type="entry name" value="IspD"/>
    <property type="match status" value="1"/>
</dbReference>
<feature type="binding site" evidence="14">
    <location>
        <position position="262"/>
    </location>
    <ligand>
        <name>a divalent metal cation</name>
        <dbReference type="ChEBI" id="CHEBI:60240"/>
    </ligand>
</feature>
<comment type="catalytic activity">
    <reaction evidence="1 14">
        <text>4-CDP-2-C-methyl-D-erythritol 2-phosphate = 2-C-methyl-D-erythritol 2,4-cyclic diphosphate + CMP</text>
        <dbReference type="Rhea" id="RHEA:23864"/>
        <dbReference type="ChEBI" id="CHEBI:57919"/>
        <dbReference type="ChEBI" id="CHEBI:58483"/>
        <dbReference type="ChEBI" id="CHEBI:60377"/>
        <dbReference type="EC" id="4.6.1.12"/>
    </reaction>
</comment>
<dbReference type="PROSITE" id="PS01350">
    <property type="entry name" value="ISPF"/>
    <property type="match status" value="1"/>
</dbReference>
<dbReference type="CDD" id="cd00554">
    <property type="entry name" value="MECDP_synthase"/>
    <property type="match status" value="1"/>
</dbReference>
<comment type="function">
    <text evidence="14">Bifunctional enzyme that catalyzes the formation of 4-diphosphocytidyl-2-C-methyl-D-erythritol from CTP and 2-C-methyl-D-erythritol 4-phosphate (MEP) (IspD), and catalyzes the conversion of 4-diphosphocytidyl-2-C-methyl-D-erythritol 2-phosphate (CDP-ME2P) to 2-C-methyl-D-erythritol 2,4-cyclodiphosphate (ME-CPP) with a corresponding release of cytidine 5-monophosphate (CMP) (IspF).</text>
</comment>
<sequence length="414" mass="43426">MPAANLLSARTFLVPYPTDTFPPVAALLVAAGRGLRAGDGEPKQYRLVNGRPVLAHALMPFLAEPAIERVAVVIGEGDEARYANAIAGLDSARLVAPTLGGETRQASVRRGLLALSRAGFDGIVLVHDAARPFVSRAQISAAIHRLGAGDLAAIPAMPVTDTIKRTDTSGHVAETPPRDQLVSVQTPQAFRFGPLLEAHEAAAAALQHGFTDDAALMEWAGHTVATFRGDPANVKLTHAEDFLRANARHGAVLVTRVGTGYDVHAFGPGDHVWLGGVRIGHDQGVVAHSDGDVGLHALTDALLGALADGDIGTHFPPSDPQWRGAASAQFLAFAAQRVRERGGRIDHLDLTIVCEAPKVGPHREAIRAEIAAITGVAIGKVAIKATTSERMGFTGRREGLAALATATIRLPEED</sequence>
<feature type="region of interest" description="2-C-methyl-D-erythritol 2,4-cyclodiphosphate synthase" evidence="14">
    <location>
        <begin position="256"/>
        <end position="414"/>
    </location>
</feature>
<dbReference type="HAMAP" id="MF_00107">
    <property type="entry name" value="IspF"/>
    <property type="match status" value="1"/>
</dbReference>
<comment type="similarity">
    <text evidence="14">In the N-terminal section; belongs to the IspD/TarI cytidylyltransferase family. IspD subfamily.</text>
</comment>
<comment type="cofactor">
    <cofactor evidence="3 14">
        <name>a divalent metal cation</name>
        <dbReference type="ChEBI" id="CHEBI:60240"/>
    </cofactor>
</comment>
<feature type="binding site" evidence="14">
    <location>
        <begin position="288"/>
        <end position="289"/>
    </location>
    <ligand>
        <name>4-CDP-2-C-methyl-D-erythritol 2-phosphate</name>
        <dbReference type="ChEBI" id="CHEBI:57919"/>
    </ligand>
</feature>
<keyword evidence="11 14" id="KW-0414">Isoprene biosynthesis</keyword>
<evidence type="ECO:0000256" key="13">
    <source>
        <dbReference type="ARBA" id="ARBA00023268"/>
    </source>
</evidence>
<dbReference type="EMBL" id="FUYX01000003">
    <property type="protein sequence ID" value="SKB56985.1"/>
    <property type="molecule type" value="Genomic_DNA"/>
</dbReference>
<dbReference type="SUPFAM" id="SSF69765">
    <property type="entry name" value="IpsF-like"/>
    <property type="match status" value="1"/>
</dbReference>
<dbReference type="GO" id="GO:0046872">
    <property type="term" value="F:metal ion binding"/>
    <property type="evidence" value="ECO:0007669"/>
    <property type="project" value="UniProtKB-KW"/>
</dbReference>
<dbReference type="EC" id="2.7.7.60" evidence="14"/>
<dbReference type="NCBIfam" id="TIGR00453">
    <property type="entry name" value="ispD"/>
    <property type="match status" value="1"/>
</dbReference>
<evidence type="ECO:0000256" key="11">
    <source>
        <dbReference type="ARBA" id="ARBA00023229"/>
    </source>
</evidence>
<evidence type="ECO:0000256" key="8">
    <source>
        <dbReference type="ARBA" id="ARBA00022679"/>
    </source>
</evidence>
<proteinExistence type="inferred from homology"/>
<evidence type="ECO:0000256" key="2">
    <source>
        <dbReference type="ARBA" id="ARBA00001282"/>
    </source>
</evidence>
<feature type="binding site" evidence="14">
    <location>
        <position position="393"/>
    </location>
    <ligand>
        <name>4-CDP-2-C-methyl-D-erythritol 2-phosphate</name>
        <dbReference type="ChEBI" id="CHEBI:57919"/>
    </ligand>
</feature>
<dbReference type="Pfam" id="PF01128">
    <property type="entry name" value="IspD"/>
    <property type="match status" value="1"/>
</dbReference>
<feature type="domain" description="2-C-methyl-D-erythritol 2,4-cyclodiphosphate synthase" evidence="15">
    <location>
        <begin position="256"/>
        <end position="408"/>
    </location>
</feature>
<feature type="binding site" evidence="14">
    <location>
        <position position="296"/>
    </location>
    <ligand>
        <name>a divalent metal cation</name>
        <dbReference type="ChEBI" id="CHEBI:60240"/>
    </ligand>
</feature>
<name>A0A1T5CBY8_9HYPH</name>
<feature type="binding site" evidence="14">
    <location>
        <position position="396"/>
    </location>
    <ligand>
        <name>4-CDP-2-C-methyl-D-erythritol 2-phosphate</name>
        <dbReference type="ChEBI" id="CHEBI:57919"/>
    </ligand>
</feature>
<dbReference type="InterPro" id="IPR036571">
    <property type="entry name" value="MECDP_synthase_sf"/>
</dbReference>
<dbReference type="AlphaFoldDB" id="A0A1T5CBY8"/>
<keyword evidence="10 14" id="KW-0479">Metal-binding</keyword>
<feature type="site" description="Positions MEP for the nucleophilic attack" evidence="14">
    <location>
        <position position="178"/>
    </location>
</feature>
<dbReference type="InterPro" id="IPR026596">
    <property type="entry name" value="IspD/F"/>
</dbReference>
<evidence type="ECO:0000313" key="17">
    <source>
        <dbReference type="Proteomes" id="UP000190130"/>
    </source>
</evidence>
<feature type="site" description="Transition state stabilizer" evidence="14">
    <location>
        <position position="36"/>
    </location>
</feature>
<comment type="pathway">
    <text evidence="5 14">Isoprenoid biosynthesis; isopentenyl diphosphate biosynthesis via DXP pathway; isopentenyl diphosphate from 1-deoxy-D-xylulose 5-phosphate: step 2/6.</text>
</comment>
<comment type="similarity">
    <text evidence="14">In the C-terminal section; belongs to the IspF family.</text>
</comment>
<evidence type="ECO:0000259" key="15">
    <source>
        <dbReference type="Pfam" id="PF02542"/>
    </source>
</evidence>
<dbReference type="EC" id="4.6.1.12" evidence="14"/>
<feature type="site" description="Transition state stabilizer" evidence="14">
    <location>
        <position position="43"/>
    </location>
</feature>
<dbReference type="PANTHER" id="PTHR43181:SF1">
    <property type="entry name" value="2-C-METHYL-D-ERYTHRITOL 2,4-CYCLODIPHOSPHATE SYNTHASE, CHLOROPLASTIC"/>
    <property type="match status" value="1"/>
</dbReference>
<evidence type="ECO:0000256" key="6">
    <source>
        <dbReference type="ARBA" id="ARBA00008480"/>
    </source>
</evidence>
<keyword evidence="12 14" id="KW-0456">Lyase</keyword>
<feature type="binding site" evidence="14">
    <location>
        <position position="264"/>
    </location>
    <ligand>
        <name>a divalent metal cation</name>
        <dbReference type="ChEBI" id="CHEBI:60240"/>
    </ligand>
</feature>
<feature type="site" description="Transition state stabilizer" evidence="14">
    <location>
        <position position="387"/>
    </location>
</feature>
<dbReference type="InterPro" id="IPR020555">
    <property type="entry name" value="MECDP_synthase_CS"/>
</dbReference>
<reference evidence="16 17" key="1">
    <citation type="submission" date="2017-02" db="EMBL/GenBank/DDBJ databases">
        <authorList>
            <person name="Peterson S.W."/>
        </authorList>
    </citation>
    <scope>NUCLEOTIDE SEQUENCE [LARGE SCALE GENOMIC DNA]</scope>
    <source>
        <strain evidence="16 17">DSM 9653</strain>
    </source>
</reference>
<evidence type="ECO:0000256" key="1">
    <source>
        <dbReference type="ARBA" id="ARBA00000200"/>
    </source>
</evidence>
<comment type="pathway">
    <text evidence="4 14">Isoprenoid biosynthesis; isopentenyl diphosphate biosynthesis via DXP pathway; isopentenyl diphosphate from 1-deoxy-D-xylulose 5-phosphate: step 4/6.</text>
</comment>
<organism evidence="16 17">
    <name type="scientific">Bosea thiooxidans</name>
    <dbReference type="NCBI Taxonomy" id="53254"/>
    <lineage>
        <taxon>Bacteria</taxon>
        <taxon>Pseudomonadati</taxon>
        <taxon>Pseudomonadota</taxon>
        <taxon>Alphaproteobacteria</taxon>
        <taxon>Hyphomicrobiales</taxon>
        <taxon>Boseaceae</taxon>
        <taxon>Bosea</taxon>
    </lineage>
</organism>
<dbReference type="UniPathway" id="UPA00056">
    <property type="reaction ID" value="UER00093"/>
</dbReference>
<protein>
    <recommendedName>
        <fullName evidence="14">Bifunctional enzyme IspD/IspF</fullName>
    </recommendedName>
    <domain>
        <recommendedName>
            <fullName evidence="14">2-C-methyl-D-erythritol 4-phosphate cytidylyltransferase</fullName>
            <ecNumber evidence="14">2.7.7.60</ecNumber>
        </recommendedName>
        <alternativeName>
            <fullName evidence="14">4-diphosphocytidyl-2C-methyl-D-erythritol synthase</fullName>
        </alternativeName>
        <alternativeName>
            <fullName evidence="14">MEP cytidylyltransferase</fullName>
            <shortName evidence="14">MCT</shortName>
        </alternativeName>
    </domain>
    <domain>
        <recommendedName>
            <fullName evidence="14">2-C-methyl-D-erythritol 2,4-cyclodiphosphate synthase</fullName>
            <shortName evidence="14">MECDP-synthase</shortName>
            <shortName evidence="14">MECPP-synthase</shortName>
            <shortName evidence="14">MECPS</shortName>
            <ecNumber evidence="14">4.6.1.12</ecNumber>
        </recommendedName>
    </domain>
</protein>
<keyword evidence="9 14" id="KW-0548">Nucleotidyltransferase</keyword>
<dbReference type="Gene3D" id="3.90.550.10">
    <property type="entry name" value="Spore Coat Polysaccharide Biosynthesis Protein SpsA, Chain A"/>
    <property type="match status" value="1"/>
</dbReference>
<evidence type="ECO:0000256" key="5">
    <source>
        <dbReference type="ARBA" id="ARBA00004787"/>
    </source>
</evidence>
<comment type="similarity">
    <text evidence="6">Belongs to the IspF family.</text>
</comment>
<dbReference type="Pfam" id="PF02542">
    <property type="entry name" value="YgbB"/>
    <property type="match status" value="1"/>
</dbReference>
<evidence type="ECO:0000256" key="7">
    <source>
        <dbReference type="ARBA" id="ARBA00009789"/>
    </source>
</evidence>
<gene>
    <name evidence="14" type="primary">ispDF</name>
    <name evidence="16" type="ORF">SAMN05660750_01295</name>
</gene>
<feature type="site" description="Positions MEP for the nucleophilic attack" evidence="14">
    <location>
        <position position="235"/>
    </location>
</feature>
<evidence type="ECO:0000256" key="3">
    <source>
        <dbReference type="ARBA" id="ARBA00001968"/>
    </source>
</evidence>
<dbReference type="InterPro" id="IPR003526">
    <property type="entry name" value="MECDP_synthase"/>
</dbReference>
<dbReference type="InterPro" id="IPR034683">
    <property type="entry name" value="IspD/TarI"/>
</dbReference>
<dbReference type="RefSeq" id="WP_079591260.1">
    <property type="nucleotide sequence ID" value="NZ_FUYX01000003.1"/>
</dbReference>
<feature type="binding site" evidence="14">
    <location>
        <begin position="262"/>
        <end position="264"/>
    </location>
    <ligand>
        <name>4-CDP-2-C-methyl-D-erythritol 2-phosphate</name>
        <dbReference type="ChEBI" id="CHEBI:57919"/>
    </ligand>
</feature>
<feature type="binding site" evidence="14">
    <location>
        <begin position="310"/>
        <end position="312"/>
    </location>
    <ligand>
        <name>4-CDP-2-C-methyl-D-erythritol 2-phosphate</name>
        <dbReference type="ChEBI" id="CHEBI:57919"/>
    </ligand>
</feature>
<keyword evidence="13 14" id="KW-0511">Multifunctional enzyme</keyword>
<comment type="catalytic activity">
    <reaction evidence="2 14">
        <text>2-C-methyl-D-erythritol 4-phosphate + CTP + H(+) = 4-CDP-2-C-methyl-D-erythritol + diphosphate</text>
        <dbReference type="Rhea" id="RHEA:13429"/>
        <dbReference type="ChEBI" id="CHEBI:15378"/>
        <dbReference type="ChEBI" id="CHEBI:33019"/>
        <dbReference type="ChEBI" id="CHEBI:37563"/>
        <dbReference type="ChEBI" id="CHEBI:57823"/>
        <dbReference type="ChEBI" id="CHEBI:58262"/>
        <dbReference type="EC" id="2.7.7.60"/>
    </reaction>
</comment>
<dbReference type="GO" id="GO:0016114">
    <property type="term" value="P:terpenoid biosynthetic process"/>
    <property type="evidence" value="ECO:0007669"/>
    <property type="project" value="InterPro"/>
</dbReference>
<feature type="binding site" evidence="14">
    <location>
        <begin position="386"/>
        <end position="389"/>
    </location>
    <ligand>
        <name>4-CDP-2-C-methyl-D-erythritol 2-phosphate</name>
        <dbReference type="ChEBI" id="CHEBI:57919"/>
    </ligand>
</feature>
<dbReference type="HAMAP" id="MF_01520">
    <property type="entry name" value="IspDF"/>
    <property type="match status" value="1"/>
</dbReference>
<accession>A0A1T5CBY8</accession>
<dbReference type="PROSITE" id="PS01295">
    <property type="entry name" value="ISPD"/>
    <property type="match status" value="1"/>
</dbReference>
<dbReference type="InterPro" id="IPR018294">
    <property type="entry name" value="ISPD_synthase_CS"/>
</dbReference>
<dbReference type="GO" id="GO:0008685">
    <property type="term" value="F:2-C-methyl-D-erythritol 2,4-cyclodiphosphate synthase activity"/>
    <property type="evidence" value="ECO:0007669"/>
    <property type="project" value="UniProtKB-UniRule"/>
</dbReference>
<keyword evidence="8 14" id="KW-0808">Transferase</keyword>
<comment type="caution">
    <text evidence="14">Lacks conserved residue(s) required for the propagation of feature annotation.</text>
</comment>
<dbReference type="GO" id="GO:0019288">
    <property type="term" value="P:isopentenyl diphosphate biosynthetic process, methylerythritol 4-phosphate pathway"/>
    <property type="evidence" value="ECO:0007669"/>
    <property type="project" value="UniProtKB-UniRule"/>
</dbReference>